<dbReference type="Pfam" id="PF08242">
    <property type="entry name" value="Methyltransf_12"/>
    <property type="match status" value="1"/>
</dbReference>
<dbReference type="PANTHER" id="PTHR45527">
    <property type="entry name" value="NONRIBOSOMAL PEPTIDE SYNTHETASE"/>
    <property type="match status" value="1"/>
</dbReference>
<dbReference type="CDD" id="cd02440">
    <property type="entry name" value="AdoMet_MTases"/>
    <property type="match status" value="1"/>
</dbReference>
<feature type="domain" description="Carrier" evidence="5">
    <location>
        <begin position="817"/>
        <end position="892"/>
    </location>
</feature>
<name>A0A358HX93_9PROT</name>
<dbReference type="InterPro" id="IPR020806">
    <property type="entry name" value="PKS_PP-bd"/>
</dbReference>
<dbReference type="PROSITE" id="PS50075">
    <property type="entry name" value="CARRIER"/>
    <property type="match status" value="1"/>
</dbReference>
<dbReference type="InterPro" id="IPR020845">
    <property type="entry name" value="AMP-binding_CS"/>
</dbReference>
<dbReference type="Gene3D" id="3.40.50.150">
    <property type="entry name" value="Vaccinia Virus protein VP39"/>
    <property type="match status" value="1"/>
</dbReference>
<dbReference type="InterPro" id="IPR000873">
    <property type="entry name" value="AMP-dep_synth/lig_dom"/>
</dbReference>
<dbReference type="SUPFAM" id="SSF56801">
    <property type="entry name" value="Acetyl-CoA synthetase-like"/>
    <property type="match status" value="1"/>
</dbReference>
<dbReference type="Gene3D" id="3.40.50.1820">
    <property type="entry name" value="alpha/beta hydrolase"/>
    <property type="match status" value="1"/>
</dbReference>
<dbReference type="GO" id="GO:0005737">
    <property type="term" value="C:cytoplasm"/>
    <property type="evidence" value="ECO:0007669"/>
    <property type="project" value="TreeGrafter"/>
</dbReference>
<dbReference type="PANTHER" id="PTHR45527:SF1">
    <property type="entry name" value="FATTY ACID SYNTHASE"/>
    <property type="match status" value="1"/>
</dbReference>
<dbReference type="GO" id="GO:0031177">
    <property type="term" value="F:phosphopantetheine binding"/>
    <property type="evidence" value="ECO:0007669"/>
    <property type="project" value="InterPro"/>
</dbReference>
<dbReference type="Pfam" id="PF13193">
    <property type="entry name" value="AMP-binding_C"/>
    <property type="match status" value="1"/>
</dbReference>
<dbReference type="InterPro" id="IPR009081">
    <property type="entry name" value="PP-bd_ACP"/>
</dbReference>
<dbReference type="GO" id="GO:0043041">
    <property type="term" value="P:amino acid activation for nonribosomal peptide biosynthetic process"/>
    <property type="evidence" value="ECO:0007669"/>
    <property type="project" value="TreeGrafter"/>
</dbReference>
<evidence type="ECO:0000256" key="4">
    <source>
        <dbReference type="SAM" id="MobiDB-lite"/>
    </source>
</evidence>
<keyword evidence="3" id="KW-0677">Repeat</keyword>
<dbReference type="Pfam" id="PF00550">
    <property type="entry name" value="PP-binding"/>
    <property type="match status" value="1"/>
</dbReference>
<dbReference type="SMART" id="SM00824">
    <property type="entry name" value="PKS_TE"/>
    <property type="match status" value="1"/>
</dbReference>
<dbReference type="SMART" id="SM00823">
    <property type="entry name" value="PKS_PP"/>
    <property type="match status" value="1"/>
</dbReference>
<gene>
    <name evidence="6" type="ORF">DEF21_18160</name>
</gene>
<dbReference type="InterPro" id="IPR020802">
    <property type="entry name" value="TesA-like"/>
</dbReference>
<dbReference type="SUPFAM" id="SSF53335">
    <property type="entry name" value="S-adenosyl-L-methionine-dependent methyltransferases"/>
    <property type="match status" value="1"/>
</dbReference>
<protein>
    <submittedName>
        <fullName evidence="6">Amino acid adenylation</fullName>
    </submittedName>
</protein>
<dbReference type="InterPro" id="IPR029058">
    <property type="entry name" value="AB_hydrolase_fold"/>
</dbReference>
<dbReference type="EMBL" id="DOOG01000151">
    <property type="protein sequence ID" value="HBU99806.1"/>
    <property type="molecule type" value="Genomic_DNA"/>
</dbReference>
<sequence>MKIADFDFDSLETSNPNGETASTASLGSIVAQFATIASEYPNRIAIEDEDESVSFGLLDRQSNQIANFIVGLQLPDAAMIGVMTGRNRHYIAAILGVLKSGHAFVPLDPNVPLIRRIAIARNAVTPLILADAKHVGDLHQMQWRCDCVKHVMCLDHDAIDSISEMPGSLMSTELWDHLAGDTADNVLAGGWKSAFTGQPIAPSAMDAFGTNARTKVSSLVSSDANVLEIGCASGFTMKHIAPVVGHYVATDLSRRNVERTEALAIHSGMTHVMGRQLAAHDIDVFEEGSFDLIILNSVIENFPGFGYLRQVLAKAAKLLAPGGAIYLGNIWDADRRDAYLRDLAQFASDNVGMGYDTRLDFLEDLFVPEAFLTDWAFEHGGFKVTRSAIDAPGFDPAPYTFDLVLSPDNKIAPASGRRMRHDLSSLTPISDDAPAVSTNTSDLAYVLFTSGTTGMPKGVMIEHGSVVNLAQSVLETQLKLIGANNTDTSLNLTCVAPFAFDGSVVQIFAALLHGHSLHIPSLETRTDPEALHNFIADHKVDQLDATPSLFFLLVNHWQQTGQSCPAQMVVLGGEPVASDLVERFFALPGHGNSKLVNAYGPTECCVSAAQYVMTSNNFRQILPPPIGSPINGVTINICDDKNRPLPDGVPGEILIGGAGVARGYLNDDAQTNQSFITRPDGTRWYRSGDIGRRRNDGEIVFVGREDGQVKVRGNRVELAEIENTITKHPLVRHATVILHKAAGQGAENIVAYLTTDAGFDIASCRIQLEQSLPPYMVPGYIICLDQIPLTSNGKVDKSKLPAPSSTQSAMTDKPKEPLQSDLERTVAALMGDVLDCSVDDANADFFELGGHSVLAVQFLSKLTQSVDVKIPLSDLFSGATVGKLAARIEARLRDDKAKNPIVSVNPEGKDIPMVCFHPVGGNILCYQELARALGPQQPVYMVESRGLDEGQGLNATVEEMVASYLPAIREAVPTGPIRVTGWSFGGLLAFEAGYRLAQAGVDVRSISLLDAIAVPDSVREMLRKDESEYLADIFGELGIVQAEDLRPLTPEERIDYLLEHGKKSDLLPQEADRDTMRRLLAVFQNNALAAVHYIPPKIDDIDILLIRPETIVRGAPFIEGDDFNGWRKFTAKNLKLSMVPGTHGTMITGPDISHVAQAIQEQLKRTTSMV</sequence>
<dbReference type="RefSeq" id="WP_276654317.1">
    <property type="nucleotide sequence ID" value="NZ_DOOG01000151.1"/>
</dbReference>
<dbReference type="InterPro" id="IPR013217">
    <property type="entry name" value="Methyltransf_12"/>
</dbReference>
<dbReference type="Gene3D" id="3.40.50.12780">
    <property type="entry name" value="N-terminal domain of ligase-like"/>
    <property type="match status" value="2"/>
</dbReference>
<evidence type="ECO:0000256" key="2">
    <source>
        <dbReference type="ARBA" id="ARBA00022553"/>
    </source>
</evidence>
<evidence type="ECO:0000256" key="3">
    <source>
        <dbReference type="ARBA" id="ARBA00022737"/>
    </source>
</evidence>
<dbReference type="Gene3D" id="3.30.300.30">
    <property type="match status" value="1"/>
</dbReference>
<dbReference type="CDD" id="cd05930">
    <property type="entry name" value="A_NRPS"/>
    <property type="match status" value="1"/>
</dbReference>
<accession>A0A358HX93</accession>
<reference evidence="6 7" key="1">
    <citation type="journal article" date="2018" name="Nat. Biotechnol.">
        <title>A standardized bacterial taxonomy based on genome phylogeny substantially revises the tree of life.</title>
        <authorList>
            <person name="Parks D.H."/>
            <person name="Chuvochina M."/>
            <person name="Waite D.W."/>
            <person name="Rinke C."/>
            <person name="Skarshewski A."/>
            <person name="Chaumeil P.A."/>
            <person name="Hugenholtz P."/>
        </authorList>
    </citation>
    <scope>NUCLEOTIDE SEQUENCE [LARGE SCALE GENOMIC DNA]</scope>
    <source>
        <strain evidence="6">UBA8707</strain>
    </source>
</reference>
<proteinExistence type="predicted"/>
<evidence type="ECO:0000256" key="1">
    <source>
        <dbReference type="ARBA" id="ARBA00022450"/>
    </source>
</evidence>
<dbReference type="InterPro" id="IPR045851">
    <property type="entry name" value="AMP-bd_C_sf"/>
</dbReference>
<dbReference type="InterPro" id="IPR036736">
    <property type="entry name" value="ACP-like_sf"/>
</dbReference>
<feature type="region of interest" description="Disordered" evidence="4">
    <location>
        <begin position="795"/>
        <end position="818"/>
    </location>
</feature>
<dbReference type="GO" id="GO:0044550">
    <property type="term" value="P:secondary metabolite biosynthetic process"/>
    <property type="evidence" value="ECO:0007669"/>
    <property type="project" value="TreeGrafter"/>
</dbReference>
<dbReference type="InterPro" id="IPR042099">
    <property type="entry name" value="ANL_N_sf"/>
</dbReference>
<dbReference type="InterPro" id="IPR029063">
    <property type="entry name" value="SAM-dependent_MTases_sf"/>
</dbReference>
<keyword evidence="1" id="KW-0596">Phosphopantetheine</keyword>
<organism evidence="6 7">
    <name type="scientific">Thalassospira lucentensis</name>
    <dbReference type="NCBI Taxonomy" id="168935"/>
    <lineage>
        <taxon>Bacteria</taxon>
        <taxon>Pseudomonadati</taxon>
        <taxon>Pseudomonadota</taxon>
        <taxon>Alphaproteobacteria</taxon>
        <taxon>Rhodospirillales</taxon>
        <taxon>Thalassospiraceae</taxon>
        <taxon>Thalassospira</taxon>
    </lineage>
</organism>
<keyword evidence="2" id="KW-0597">Phosphoprotein</keyword>
<dbReference type="Pfam" id="PF00975">
    <property type="entry name" value="Thioesterase"/>
    <property type="match status" value="1"/>
</dbReference>
<dbReference type="Proteomes" id="UP000264753">
    <property type="component" value="Unassembled WGS sequence"/>
</dbReference>
<dbReference type="InterPro" id="IPR001031">
    <property type="entry name" value="Thioesterase"/>
</dbReference>
<evidence type="ECO:0000259" key="5">
    <source>
        <dbReference type="PROSITE" id="PS50075"/>
    </source>
</evidence>
<dbReference type="InterPro" id="IPR025110">
    <property type="entry name" value="AMP-bd_C"/>
</dbReference>
<dbReference type="AlphaFoldDB" id="A0A358HX93"/>
<dbReference type="Gene3D" id="1.10.1200.10">
    <property type="entry name" value="ACP-like"/>
    <property type="match status" value="1"/>
</dbReference>
<evidence type="ECO:0000313" key="6">
    <source>
        <dbReference type="EMBL" id="HBU99806.1"/>
    </source>
</evidence>
<dbReference type="PROSITE" id="PS00455">
    <property type="entry name" value="AMP_BINDING"/>
    <property type="match status" value="1"/>
</dbReference>
<evidence type="ECO:0000313" key="7">
    <source>
        <dbReference type="Proteomes" id="UP000264753"/>
    </source>
</evidence>
<dbReference type="SUPFAM" id="SSF47336">
    <property type="entry name" value="ACP-like"/>
    <property type="match status" value="1"/>
</dbReference>
<dbReference type="Pfam" id="PF00501">
    <property type="entry name" value="AMP-binding"/>
    <property type="match status" value="2"/>
</dbReference>
<dbReference type="SUPFAM" id="SSF53474">
    <property type="entry name" value="alpha/beta-Hydrolases"/>
    <property type="match status" value="1"/>
</dbReference>
<comment type="caution">
    <text evidence="6">The sequence shown here is derived from an EMBL/GenBank/DDBJ whole genome shotgun (WGS) entry which is preliminary data.</text>
</comment>